<evidence type="ECO:0000313" key="2">
    <source>
        <dbReference type="Proteomes" id="UP000050872"/>
    </source>
</evidence>
<accession>A0A0R1QQE0</accession>
<dbReference type="AlphaFoldDB" id="A0A0R1QQE0"/>
<sequence length="70" mass="8019">MKKLQLGFKTAEGHKKNFTLSYVKADLDPKTVHDAMDKISNSKIFEKNTVQLYSEILGAKYIDRTETKVL</sequence>
<dbReference type="EMBL" id="AZEZ01000088">
    <property type="protein sequence ID" value="KRL43355.1"/>
    <property type="molecule type" value="Genomic_DNA"/>
</dbReference>
<dbReference type="InterPro" id="IPR021321">
    <property type="entry name" value="DUF2922"/>
</dbReference>
<keyword evidence="2" id="KW-1185">Reference proteome</keyword>
<dbReference type="Proteomes" id="UP000050872">
    <property type="component" value="Unassembled WGS sequence"/>
</dbReference>
<name>A0A0R1QQE0_9LACO</name>
<evidence type="ECO:0000313" key="1">
    <source>
        <dbReference type="EMBL" id="KRL43355.1"/>
    </source>
</evidence>
<evidence type="ECO:0008006" key="3">
    <source>
        <dbReference type="Google" id="ProtNLM"/>
    </source>
</evidence>
<dbReference type="Pfam" id="PF11148">
    <property type="entry name" value="DUF2922"/>
    <property type="match status" value="1"/>
</dbReference>
<dbReference type="STRING" id="1423770.FD29_GL001040"/>
<dbReference type="RefSeq" id="WP_057888427.1">
    <property type="nucleotide sequence ID" value="NZ_AZEZ01000088.1"/>
</dbReference>
<proteinExistence type="predicted"/>
<protein>
    <recommendedName>
        <fullName evidence="3">DUF2922 domain-containing protein</fullName>
    </recommendedName>
</protein>
<reference evidence="1 2" key="1">
    <citation type="journal article" date="2015" name="Genome Announc.">
        <title>Expanding the biotechnology potential of lactobacilli through comparative genomics of 213 strains and associated genera.</title>
        <authorList>
            <person name="Sun Z."/>
            <person name="Harris H.M."/>
            <person name="McCann A."/>
            <person name="Guo C."/>
            <person name="Argimon S."/>
            <person name="Zhang W."/>
            <person name="Yang X."/>
            <person name="Jeffery I.B."/>
            <person name="Cooney J.C."/>
            <person name="Kagawa T.F."/>
            <person name="Liu W."/>
            <person name="Song Y."/>
            <person name="Salvetti E."/>
            <person name="Wrobel A."/>
            <person name="Rasinkangas P."/>
            <person name="Parkhill J."/>
            <person name="Rea M.C."/>
            <person name="O'Sullivan O."/>
            <person name="Ritari J."/>
            <person name="Douillard F.P."/>
            <person name="Paul Ross R."/>
            <person name="Yang R."/>
            <person name="Briner A.E."/>
            <person name="Felis G.E."/>
            <person name="de Vos W.M."/>
            <person name="Barrangou R."/>
            <person name="Klaenhammer T.R."/>
            <person name="Caufield P.W."/>
            <person name="Cui Y."/>
            <person name="Zhang H."/>
            <person name="O'Toole P.W."/>
        </authorList>
    </citation>
    <scope>NUCLEOTIDE SEQUENCE [LARGE SCALE GENOMIC DNA]</scope>
    <source>
        <strain evidence="1 2">DSM 14500</strain>
    </source>
</reference>
<comment type="caution">
    <text evidence="1">The sequence shown here is derived from an EMBL/GenBank/DDBJ whole genome shotgun (WGS) entry which is preliminary data.</text>
</comment>
<gene>
    <name evidence="1" type="ORF">FD29_GL001040</name>
</gene>
<organism evidence="1 2">
    <name type="scientific">Companilactobacillus mindensis DSM 14500</name>
    <dbReference type="NCBI Taxonomy" id="1423770"/>
    <lineage>
        <taxon>Bacteria</taxon>
        <taxon>Bacillati</taxon>
        <taxon>Bacillota</taxon>
        <taxon>Bacilli</taxon>
        <taxon>Lactobacillales</taxon>
        <taxon>Lactobacillaceae</taxon>
        <taxon>Companilactobacillus</taxon>
    </lineage>
</organism>
<dbReference type="PATRIC" id="fig|1423770.3.peg.1072"/>
<dbReference type="OrthoDB" id="2323347at2"/>